<keyword evidence="7" id="KW-0862">Zinc</keyword>
<keyword evidence="3" id="KW-0820">tRNA-binding</keyword>
<evidence type="ECO:0000256" key="5">
    <source>
        <dbReference type="ARBA" id="ARBA00022723"/>
    </source>
</evidence>
<comment type="caution">
    <text evidence="15">The sequence shown here is derived from an EMBL/GenBank/DDBJ whole genome shotgun (WGS) entry which is preliminary data.</text>
</comment>
<dbReference type="FunFam" id="3.30.54.20:FF:000002">
    <property type="entry name" value="Threonine--tRNA ligase"/>
    <property type="match status" value="1"/>
</dbReference>
<evidence type="ECO:0000256" key="13">
    <source>
        <dbReference type="NCBIfam" id="TIGR00418"/>
    </source>
</evidence>
<dbReference type="InterPro" id="IPR002314">
    <property type="entry name" value="aa-tRNA-synt_IIb"/>
</dbReference>
<evidence type="ECO:0000256" key="1">
    <source>
        <dbReference type="ARBA" id="ARBA00008226"/>
    </source>
</evidence>
<dbReference type="PANTHER" id="PTHR11451:SF44">
    <property type="entry name" value="THREONINE--TRNA LIGASE, CHLOROPLASTIC_MITOCHONDRIAL 2"/>
    <property type="match status" value="1"/>
</dbReference>
<dbReference type="InterPro" id="IPR018163">
    <property type="entry name" value="Thr/Ala-tRNA-synth_IIc_edit"/>
</dbReference>
<evidence type="ECO:0000256" key="2">
    <source>
        <dbReference type="ARBA" id="ARBA00013163"/>
    </source>
</evidence>
<dbReference type="FunFam" id="3.30.980.10:FF:000005">
    <property type="entry name" value="Threonyl-tRNA synthetase, mitochondrial"/>
    <property type="match status" value="1"/>
</dbReference>
<evidence type="ECO:0000256" key="11">
    <source>
        <dbReference type="ARBA" id="ARBA00023146"/>
    </source>
</evidence>
<dbReference type="GO" id="GO:0000049">
    <property type="term" value="F:tRNA binding"/>
    <property type="evidence" value="ECO:0007669"/>
    <property type="project" value="UniProtKB-KW"/>
</dbReference>
<evidence type="ECO:0000256" key="6">
    <source>
        <dbReference type="ARBA" id="ARBA00022741"/>
    </source>
</evidence>
<dbReference type="Gene3D" id="3.30.930.10">
    <property type="entry name" value="Bira Bifunctional Protein, Domain 2"/>
    <property type="match status" value="1"/>
</dbReference>
<keyword evidence="4 15" id="KW-0436">Ligase</keyword>
<dbReference type="Proteomes" id="UP000053904">
    <property type="component" value="Unassembled WGS sequence"/>
</dbReference>
<comment type="similarity">
    <text evidence="1">Belongs to the class-II aminoacyl-tRNA synthetase family.</text>
</comment>
<dbReference type="GO" id="GO:0005737">
    <property type="term" value="C:cytoplasm"/>
    <property type="evidence" value="ECO:0007669"/>
    <property type="project" value="UniProtKB-UniRule"/>
</dbReference>
<evidence type="ECO:0000256" key="3">
    <source>
        <dbReference type="ARBA" id="ARBA00022555"/>
    </source>
</evidence>
<protein>
    <recommendedName>
        <fullName evidence="2 13">Threonine--tRNA ligase</fullName>
        <ecNumber evidence="2 13">6.1.1.3</ecNumber>
    </recommendedName>
</protein>
<keyword evidence="8" id="KW-0067">ATP-binding</keyword>
<dbReference type="AlphaFoldDB" id="A0A101HGY4"/>
<dbReference type="Pfam" id="PF00587">
    <property type="entry name" value="tRNA-synt_2b"/>
    <property type="match status" value="1"/>
</dbReference>
<dbReference type="SUPFAM" id="SSF55681">
    <property type="entry name" value="Class II aaRS and biotin synthetases"/>
    <property type="match status" value="1"/>
</dbReference>
<keyword evidence="5" id="KW-0479">Metal-binding</keyword>
<dbReference type="EMBL" id="LGGO01000116">
    <property type="protein sequence ID" value="KUK76688.1"/>
    <property type="molecule type" value="Genomic_DNA"/>
</dbReference>
<keyword evidence="10" id="KW-0648">Protein biosynthesis</keyword>
<dbReference type="PRINTS" id="PR01047">
    <property type="entry name" value="TRNASYNTHTHR"/>
</dbReference>
<organism evidence="15 16">
    <name type="scientific">candidate division WS6 bacterium 34_10</name>
    <dbReference type="NCBI Taxonomy" id="1641389"/>
    <lineage>
        <taxon>Bacteria</taxon>
        <taxon>Candidatus Dojkabacteria</taxon>
    </lineage>
</organism>
<dbReference type="FunFam" id="3.30.930.10:FF:000002">
    <property type="entry name" value="Threonine--tRNA ligase"/>
    <property type="match status" value="1"/>
</dbReference>
<dbReference type="NCBIfam" id="TIGR00418">
    <property type="entry name" value="thrS"/>
    <property type="match status" value="1"/>
</dbReference>
<dbReference type="Gene3D" id="3.30.980.10">
    <property type="entry name" value="Threonyl-trna Synthetase, Chain A, domain 2"/>
    <property type="match status" value="1"/>
</dbReference>
<dbReference type="InterPro" id="IPR002320">
    <property type="entry name" value="Thr-tRNA-ligase_IIa"/>
</dbReference>
<dbReference type="PROSITE" id="PS50862">
    <property type="entry name" value="AA_TRNA_LIGASE_II"/>
    <property type="match status" value="1"/>
</dbReference>
<evidence type="ECO:0000256" key="7">
    <source>
        <dbReference type="ARBA" id="ARBA00022833"/>
    </source>
</evidence>
<comment type="catalytic activity">
    <reaction evidence="12">
        <text>tRNA(Thr) + L-threonine + ATP = L-threonyl-tRNA(Thr) + AMP + diphosphate + H(+)</text>
        <dbReference type="Rhea" id="RHEA:24624"/>
        <dbReference type="Rhea" id="RHEA-COMP:9670"/>
        <dbReference type="Rhea" id="RHEA-COMP:9704"/>
        <dbReference type="ChEBI" id="CHEBI:15378"/>
        <dbReference type="ChEBI" id="CHEBI:30616"/>
        <dbReference type="ChEBI" id="CHEBI:33019"/>
        <dbReference type="ChEBI" id="CHEBI:57926"/>
        <dbReference type="ChEBI" id="CHEBI:78442"/>
        <dbReference type="ChEBI" id="CHEBI:78534"/>
        <dbReference type="ChEBI" id="CHEBI:456215"/>
        <dbReference type="EC" id="6.1.1.3"/>
    </reaction>
</comment>
<feature type="non-terminal residue" evidence="15">
    <location>
        <position position="367"/>
    </location>
</feature>
<feature type="domain" description="Aminoacyl-transfer RNA synthetases class-II family profile" evidence="14">
    <location>
        <begin position="212"/>
        <end position="367"/>
    </location>
</feature>
<dbReference type="GO" id="GO:0004829">
    <property type="term" value="F:threonine-tRNA ligase activity"/>
    <property type="evidence" value="ECO:0007669"/>
    <property type="project" value="UniProtKB-UniRule"/>
</dbReference>
<evidence type="ECO:0000313" key="16">
    <source>
        <dbReference type="Proteomes" id="UP000053904"/>
    </source>
</evidence>
<evidence type="ECO:0000256" key="10">
    <source>
        <dbReference type="ARBA" id="ARBA00022917"/>
    </source>
</evidence>
<keyword evidence="9" id="KW-0694">RNA-binding</keyword>
<proteinExistence type="inferred from homology"/>
<gene>
    <name evidence="15" type="ORF">XD93_0773</name>
</gene>
<dbReference type="InterPro" id="IPR006195">
    <property type="entry name" value="aa-tRNA-synth_II"/>
</dbReference>
<dbReference type="InterPro" id="IPR012947">
    <property type="entry name" value="tRNA_SAD"/>
</dbReference>
<dbReference type="GO" id="GO:0006435">
    <property type="term" value="P:threonyl-tRNA aminoacylation"/>
    <property type="evidence" value="ECO:0007669"/>
    <property type="project" value="UniProtKB-UniRule"/>
</dbReference>
<dbReference type="EC" id="6.1.1.3" evidence="2 13"/>
<keyword evidence="11 15" id="KW-0030">Aminoacyl-tRNA synthetase</keyword>
<evidence type="ECO:0000256" key="12">
    <source>
        <dbReference type="ARBA" id="ARBA00049515"/>
    </source>
</evidence>
<dbReference type="SUPFAM" id="SSF55186">
    <property type="entry name" value="ThrRS/AlaRS common domain"/>
    <property type="match status" value="1"/>
</dbReference>
<dbReference type="PANTHER" id="PTHR11451">
    <property type="entry name" value="THREONINE-TRNA LIGASE"/>
    <property type="match status" value="1"/>
</dbReference>
<evidence type="ECO:0000256" key="8">
    <source>
        <dbReference type="ARBA" id="ARBA00022840"/>
    </source>
</evidence>
<dbReference type="GO" id="GO:0005524">
    <property type="term" value="F:ATP binding"/>
    <property type="evidence" value="ECO:0007669"/>
    <property type="project" value="UniProtKB-KW"/>
</dbReference>
<evidence type="ECO:0000256" key="9">
    <source>
        <dbReference type="ARBA" id="ARBA00022884"/>
    </source>
</evidence>
<dbReference type="InterPro" id="IPR045864">
    <property type="entry name" value="aa-tRNA-synth_II/BPL/LPL"/>
</dbReference>
<dbReference type="Gene3D" id="3.30.54.20">
    <property type="match status" value="1"/>
</dbReference>
<accession>A0A101HGY4</accession>
<evidence type="ECO:0000313" key="15">
    <source>
        <dbReference type="EMBL" id="KUK76688.1"/>
    </source>
</evidence>
<dbReference type="GO" id="GO:0046872">
    <property type="term" value="F:metal ion binding"/>
    <property type="evidence" value="ECO:0007669"/>
    <property type="project" value="UniProtKB-KW"/>
</dbReference>
<evidence type="ECO:0000259" key="14">
    <source>
        <dbReference type="PROSITE" id="PS50862"/>
    </source>
</evidence>
<name>A0A101HGY4_9BACT</name>
<dbReference type="Pfam" id="PF07973">
    <property type="entry name" value="tRNA_SAD"/>
    <property type="match status" value="1"/>
</dbReference>
<keyword evidence="6" id="KW-0547">Nucleotide-binding</keyword>
<sequence length="367" mass="42990">MDNENESKLEKSRHSASHILAQAVLNLYPDTKLGIGPAIEDGFYYDFEFVSPIEESDLKKIEKEMKKIIKKNLPFEQIFMSREEAVKYLKAIDQEYKLELLEEIPDEDVSFYTTGDNDFIDLCRGPHVESTKEIGAVKLLKTAGAYWRGDENNKMLTRIYGTAFPTKEEVQEYLKKLEMAEKRNHRVLGKQLKLFALIPEIGQGLPVWLPRGYKMRRILENYMIELEEEYGYVHILSPHIFKDELFKISGHLDFYKDFMYAPIKIDDETYYLKPMNCPASMMVYKLDPKSYRDLPLKMGELGTVYRYEKSGELQGLQRVRGFTQNDAHIYCTPDQLEEELNEIMDLLDIFYKDVGFDKYKFVLALSD</sequence>
<reference evidence="16" key="1">
    <citation type="journal article" date="2015" name="MBio">
        <title>Genome-Resolved Metagenomic Analysis Reveals Roles for Candidate Phyla and Other Microbial Community Members in Biogeochemical Transformations in Oil Reservoirs.</title>
        <authorList>
            <person name="Hu P."/>
            <person name="Tom L."/>
            <person name="Singh A."/>
            <person name="Thomas B.C."/>
            <person name="Baker B.J."/>
            <person name="Piceno Y.M."/>
            <person name="Andersen G.L."/>
            <person name="Banfield J.F."/>
        </authorList>
    </citation>
    <scope>NUCLEOTIDE SEQUENCE [LARGE SCALE GENOMIC DNA]</scope>
</reference>
<dbReference type="SMART" id="SM00863">
    <property type="entry name" value="tRNA_SAD"/>
    <property type="match status" value="1"/>
</dbReference>
<evidence type="ECO:0000256" key="4">
    <source>
        <dbReference type="ARBA" id="ARBA00022598"/>
    </source>
</evidence>